<dbReference type="SUPFAM" id="SSF50891">
    <property type="entry name" value="Cyclophilin-like"/>
    <property type="match status" value="1"/>
</dbReference>
<dbReference type="Gene3D" id="2.40.100.10">
    <property type="entry name" value="Cyclophilin-like"/>
    <property type="match status" value="1"/>
</dbReference>
<dbReference type="Pfam" id="PF00160">
    <property type="entry name" value="Pro_isomerase"/>
    <property type="match status" value="1"/>
</dbReference>
<keyword evidence="3 4" id="KW-0413">Isomerase</keyword>
<dbReference type="InterPro" id="IPR044666">
    <property type="entry name" value="Cyclophilin_A-like"/>
</dbReference>
<comment type="similarity">
    <text evidence="1 4">Belongs to the cyclophilin-type PPIase family.</text>
</comment>
<keyword evidence="2 4" id="KW-0697">Rotamase</keyword>
<evidence type="ECO:0000256" key="4">
    <source>
        <dbReference type="RuleBase" id="RU363019"/>
    </source>
</evidence>
<gene>
    <name evidence="6" type="ORF">CH357_06915</name>
</gene>
<dbReference type="EC" id="5.2.1.8" evidence="4"/>
<feature type="domain" description="PPIase cyclophilin-type" evidence="5">
    <location>
        <begin position="77"/>
        <end position="300"/>
    </location>
</feature>
<evidence type="ECO:0000259" key="5">
    <source>
        <dbReference type="PROSITE" id="PS50072"/>
    </source>
</evidence>
<dbReference type="AlphaFoldDB" id="A0A2M9XEW1"/>
<dbReference type="PANTHER" id="PTHR45625">
    <property type="entry name" value="PEPTIDYL-PROLYL CIS-TRANS ISOMERASE-RELATED"/>
    <property type="match status" value="1"/>
</dbReference>
<dbReference type="EMBL" id="NPDN01000003">
    <property type="protein sequence ID" value="PJZ26226.1"/>
    <property type="molecule type" value="Genomic_DNA"/>
</dbReference>
<dbReference type="GO" id="GO:0006457">
    <property type="term" value="P:protein folding"/>
    <property type="evidence" value="ECO:0007669"/>
    <property type="project" value="InterPro"/>
</dbReference>
<name>A0A2M9XEW1_9LEPT</name>
<dbReference type="InterPro" id="IPR002130">
    <property type="entry name" value="Cyclophilin-type_PPIase_dom"/>
</dbReference>
<evidence type="ECO:0000256" key="3">
    <source>
        <dbReference type="ARBA" id="ARBA00023235"/>
    </source>
</evidence>
<dbReference type="PROSITE" id="PS00170">
    <property type="entry name" value="CSA_PPIASE_1"/>
    <property type="match status" value="1"/>
</dbReference>
<dbReference type="RefSeq" id="WP_100706015.1">
    <property type="nucleotide sequence ID" value="NZ_NPDL01000003.1"/>
</dbReference>
<dbReference type="PROSITE" id="PS51257">
    <property type="entry name" value="PROKAR_LIPOPROTEIN"/>
    <property type="match status" value="1"/>
</dbReference>
<dbReference type="Proteomes" id="UP000232196">
    <property type="component" value="Unassembled WGS sequence"/>
</dbReference>
<proteinExistence type="inferred from homology"/>
<accession>A0A2M9XEW1</accession>
<reference evidence="6 7" key="1">
    <citation type="submission" date="2017-07" db="EMBL/GenBank/DDBJ databases">
        <title>Leptospira spp. isolated from tropical soils.</title>
        <authorList>
            <person name="Thibeaux R."/>
            <person name="Iraola G."/>
            <person name="Ferres I."/>
            <person name="Bierque E."/>
            <person name="Girault D."/>
            <person name="Soupe-Gilbert M.-E."/>
            <person name="Picardeau M."/>
            <person name="Goarant C."/>
        </authorList>
    </citation>
    <scope>NUCLEOTIDE SEQUENCE [LARGE SCALE GENOMIC DNA]</scope>
    <source>
        <strain evidence="6 7">MCA1-C-A1</strain>
    </source>
</reference>
<evidence type="ECO:0000313" key="6">
    <source>
        <dbReference type="EMBL" id="PJZ26226.1"/>
    </source>
</evidence>
<comment type="catalytic activity">
    <reaction evidence="4">
        <text>[protein]-peptidylproline (omega=180) = [protein]-peptidylproline (omega=0)</text>
        <dbReference type="Rhea" id="RHEA:16237"/>
        <dbReference type="Rhea" id="RHEA-COMP:10747"/>
        <dbReference type="Rhea" id="RHEA-COMP:10748"/>
        <dbReference type="ChEBI" id="CHEBI:83833"/>
        <dbReference type="ChEBI" id="CHEBI:83834"/>
        <dbReference type="EC" id="5.2.1.8"/>
    </reaction>
</comment>
<evidence type="ECO:0000256" key="1">
    <source>
        <dbReference type="ARBA" id="ARBA00007365"/>
    </source>
</evidence>
<evidence type="ECO:0000313" key="7">
    <source>
        <dbReference type="Proteomes" id="UP000232196"/>
    </source>
</evidence>
<dbReference type="InterPro" id="IPR029000">
    <property type="entry name" value="Cyclophilin-like_dom_sf"/>
</dbReference>
<dbReference type="PROSITE" id="PS50072">
    <property type="entry name" value="CSA_PPIASE_2"/>
    <property type="match status" value="1"/>
</dbReference>
<dbReference type="PANTHER" id="PTHR45625:SF4">
    <property type="entry name" value="PEPTIDYLPROLYL ISOMERASE DOMAIN AND WD REPEAT-CONTAINING PROTEIN 1"/>
    <property type="match status" value="1"/>
</dbReference>
<dbReference type="InterPro" id="IPR020892">
    <property type="entry name" value="Cyclophilin-type_PPIase_CS"/>
</dbReference>
<protein>
    <recommendedName>
        <fullName evidence="4">Peptidyl-prolyl cis-trans isomerase</fullName>
        <shortName evidence="4">PPIase</shortName>
        <ecNumber evidence="4">5.2.1.8</ecNumber>
    </recommendedName>
</protein>
<comment type="function">
    <text evidence="4">PPIases accelerate the folding of proteins. It catalyzes the cis-trans isomerization of proline imidic peptide bonds in oligopeptides.</text>
</comment>
<organism evidence="6 7">
    <name type="scientific">Leptospira hartskeerlii</name>
    <dbReference type="NCBI Taxonomy" id="2023177"/>
    <lineage>
        <taxon>Bacteria</taxon>
        <taxon>Pseudomonadati</taxon>
        <taxon>Spirochaetota</taxon>
        <taxon>Spirochaetia</taxon>
        <taxon>Leptospirales</taxon>
        <taxon>Leptospiraceae</taxon>
        <taxon>Leptospira</taxon>
    </lineage>
</organism>
<dbReference type="PRINTS" id="PR00153">
    <property type="entry name" value="CSAPPISMRASE"/>
</dbReference>
<dbReference type="OrthoDB" id="9807797at2"/>
<evidence type="ECO:0000256" key="2">
    <source>
        <dbReference type="ARBA" id="ARBA00023110"/>
    </source>
</evidence>
<keyword evidence="7" id="KW-1185">Reference proteome</keyword>
<dbReference type="GO" id="GO:0003755">
    <property type="term" value="F:peptidyl-prolyl cis-trans isomerase activity"/>
    <property type="evidence" value="ECO:0007669"/>
    <property type="project" value="UniProtKB-UniRule"/>
</dbReference>
<sequence>MNYLNIKSNSKPSVFGALVWFTILLFSFACKANPYAEQRYVPEAYSPVEVVVKKEEKPRAALPEKPAIYALIETTQGNMLFELYDKDASKTVQNFIDLAQGEKEFTLRNGQPQKRPFYDGLTFHRVIEGFMIQGGCPYGDGSGTPGYRFADEINAASLGLDQTKIGQSQFYTGYLYRYIGGELGIRSQREADERREELESNLEKAKNLSVMEILYRLGYRYNNVVKSKKAIKGALAMANAGPNTNGSQFFINQVDTPHLDGLHTVFGQIVQGSDVVDKIIAAGNGKTTIRKVSIYDKRAK</sequence>
<comment type="caution">
    <text evidence="6">The sequence shown here is derived from an EMBL/GenBank/DDBJ whole genome shotgun (WGS) entry which is preliminary data.</text>
</comment>
<dbReference type="CDD" id="cd00317">
    <property type="entry name" value="cyclophilin"/>
    <property type="match status" value="1"/>
</dbReference>